<keyword evidence="3" id="KW-0698">rRNA processing</keyword>
<evidence type="ECO:0000256" key="5">
    <source>
        <dbReference type="ARBA" id="ARBA00037300"/>
    </source>
</evidence>
<name>A0A4P9XYG3_9FUNG</name>
<dbReference type="SUPFAM" id="SSF88723">
    <property type="entry name" value="PIN domain-like"/>
    <property type="match status" value="1"/>
</dbReference>
<reference evidence="11" key="1">
    <citation type="journal article" date="2018" name="Nat. Microbiol.">
        <title>Leveraging single-cell genomics to expand the fungal tree of life.</title>
        <authorList>
            <person name="Ahrendt S.R."/>
            <person name="Quandt C.A."/>
            <person name="Ciobanu D."/>
            <person name="Clum A."/>
            <person name="Salamov A."/>
            <person name="Andreopoulos B."/>
            <person name="Cheng J.F."/>
            <person name="Woyke T."/>
            <person name="Pelin A."/>
            <person name="Henrissat B."/>
            <person name="Reynolds N.K."/>
            <person name="Benny G.L."/>
            <person name="Smith M.E."/>
            <person name="James T.Y."/>
            <person name="Grigoriev I.V."/>
        </authorList>
    </citation>
    <scope>NUCLEOTIDE SEQUENCE [LARGE SCALE GENOMIC DNA]</scope>
</reference>
<protein>
    <recommendedName>
        <fullName evidence="7">U three protein 23</fullName>
    </recommendedName>
</protein>
<feature type="non-terminal residue" evidence="10">
    <location>
        <position position="229"/>
    </location>
</feature>
<dbReference type="EMBL" id="KZ988887">
    <property type="protein sequence ID" value="RKP11465.1"/>
    <property type="molecule type" value="Genomic_DNA"/>
</dbReference>
<dbReference type="CDD" id="cd08553">
    <property type="entry name" value="PIN_Fcf1-like"/>
    <property type="match status" value="1"/>
</dbReference>
<dbReference type="InterPro" id="IPR057776">
    <property type="entry name" value="UTP23_sensor"/>
</dbReference>
<dbReference type="AlphaFoldDB" id="A0A4P9XYG3"/>
<dbReference type="Proteomes" id="UP000267251">
    <property type="component" value="Unassembled WGS sequence"/>
</dbReference>
<comment type="function">
    <text evidence="5">Involved in rRNA-processing and ribosome biogenesis.</text>
</comment>
<organism evidence="10 11">
    <name type="scientific">Piptocephalis cylindrospora</name>
    <dbReference type="NCBI Taxonomy" id="1907219"/>
    <lineage>
        <taxon>Eukaryota</taxon>
        <taxon>Fungi</taxon>
        <taxon>Fungi incertae sedis</taxon>
        <taxon>Zoopagomycota</taxon>
        <taxon>Zoopagomycotina</taxon>
        <taxon>Zoopagomycetes</taxon>
        <taxon>Zoopagales</taxon>
        <taxon>Piptocephalidaceae</taxon>
        <taxon>Piptocephalis</taxon>
    </lineage>
</organism>
<gene>
    <name evidence="10" type="ORF">BJ684DRAFT_6674</name>
</gene>
<dbReference type="GO" id="GO:0032040">
    <property type="term" value="C:small-subunit processome"/>
    <property type="evidence" value="ECO:0007669"/>
    <property type="project" value="InterPro"/>
</dbReference>
<sequence>MRLKRQKVYKRLMALYTTGFGFRPPYQILVDGDFVQLALAQTISLRDQLPKVLLAPTKQLSTSCVLAELRKAGEDASGAALMVKRMERRRCQHNPPIAGSECIASIIDKENKHHYCVASQNAELRDQLRRVPGTPLLYINRAVLILEPPSPATTKAVQDGEKAKRMVSTKELVRTEKLIQGGEEGQTEGGEGEEKVKKKRKAAKVIPNPLSVKKAKVDTVKRAEKNRKK</sequence>
<evidence type="ECO:0000313" key="10">
    <source>
        <dbReference type="EMBL" id="RKP11465.1"/>
    </source>
</evidence>
<dbReference type="Gene3D" id="3.40.50.1010">
    <property type="entry name" value="5'-nuclease"/>
    <property type="match status" value="1"/>
</dbReference>
<evidence type="ECO:0000256" key="2">
    <source>
        <dbReference type="ARBA" id="ARBA00022517"/>
    </source>
</evidence>
<comment type="similarity">
    <text evidence="6">Belongs to the UTP23/FCF1 family. UTP23 subfamily.</text>
</comment>
<keyword evidence="4" id="KW-0539">Nucleus</keyword>
<dbReference type="GO" id="GO:0006364">
    <property type="term" value="P:rRNA processing"/>
    <property type="evidence" value="ECO:0007669"/>
    <property type="project" value="UniProtKB-KW"/>
</dbReference>
<evidence type="ECO:0000256" key="4">
    <source>
        <dbReference type="ARBA" id="ARBA00023242"/>
    </source>
</evidence>
<accession>A0A4P9XYG3</accession>
<evidence type="ECO:0000313" key="11">
    <source>
        <dbReference type="Proteomes" id="UP000267251"/>
    </source>
</evidence>
<dbReference type="PANTHER" id="PTHR12416">
    <property type="entry name" value="RRNA-PROCESSING PROTEIN UTP23 HOMOLOG"/>
    <property type="match status" value="1"/>
</dbReference>
<feature type="region of interest" description="Disordered" evidence="8">
    <location>
        <begin position="179"/>
        <end position="229"/>
    </location>
</feature>
<dbReference type="Pfam" id="PF24779">
    <property type="entry name" value="UTP23_sensor"/>
    <property type="match status" value="1"/>
</dbReference>
<evidence type="ECO:0000256" key="6">
    <source>
        <dbReference type="ARBA" id="ARBA00038503"/>
    </source>
</evidence>
<evidence type="ECO:0000256" key="8">
    <source>
        <dbReference type="SAM" id="MobiDB-lite"/>
    </source>
</evidence>
<dbReference type="FunFam" id="3.40.50.1010:FF:000006">
    <property type="entry name" value="rRNA-processing protein UTP23 homolog"/>
    <property type="match status" value="1"/>
</dbReference>
<dbReference type="OrthoDB" id="25675at2759"/>
<evidence type="ECO:0000256" key="7">
    <source>
        <dbReference type="ARBA" id="ARBA00076388"/>
    </source>
</evidence>
<keyword evidence="11" id="KW-1185">Reference proteome</keyword>
<evidence type="ECO:0000259" key="9">
    <source>
        <dbReference type="Pfam" id="PF24779"/>
    </source>
</evidence>
<dbReference type="InterPro" id="IPR029060">
    <property type="entry name" value="PIN-like_dom_sf"/>
</dbReference>
<proteinExistence type="inferred from homology"/>
<dbReference type="InterPro" id="IPR006984">
    <property type="entry name" value="Fcf1/UTP23"/>
</dbReference>
<feature type="domain" description="UTP23 sensor motif region" evidence="9">
    <location>
        <begin position="207"/>
        <end position="216"/>
    </location>
</feature>
<evidence type="ECO:0000256" key="1">
    <source>
        <dbReference type="ARBA" id="ARBA00004604"/>
    </source>
</evidence>
<comment type="subcellular location">
    <subcellularLocation>
        <location evidence="1">Nucleus</location>
        <location evidence="1">Nucleolus</location>
    </subcellularLocation>
</comment>
<dbReference type="Pfam" id="PF04900">
    <property type="entry name" value="Fcf1"/>
    <property type="match status" value="1"/>
</dbReference>
<evidence type="ECO:0000256" key="3">
    <source>
        <dbReference type="ARBA" id="ARBA00022552"/>
    </source>
</evidence>
<keyword evidence="2" id="KW-0690">Ribosome biogenesis</keyword>